<reference evidence="3" key="1">
    <citation type="submission" date="2016-10" db="EMBL/GenBank/DDBJ databases">
        <authorList>
            <person name="Varghese N."/>
            <person name="Submissions S."/>
        </authorList>
    </citation>
    <scope>NUCLEOTIDE SEQUENCE [LARGE SCALE GENOMIC DNA]</scope>
    <source>
        <strain evidence="3">DSM 8344</strain>
    </source>
</reference>
<evidence type="ECO:0000256" key="1">
    <source>
        <dbReference type="SAM" id="Phobius"/>
    </source>
</evidence>
<dbReference type="STRING" id="1121419.SAMN05443529_12057"/>
<organism evidence="2 3">
    <name type="scientific">Desulfosporosinus hippei DSM 8344</name>
    <dbReference type="NCBI Taxonomy" id="1121419"/>
    <lineage>
        <taxon>Bacteria</taxon>
        <taxon>Bacillati</taxon>
        <taxon>Bacillota</taxon>
        <taxon>Clostridia</taxon>
        <taxon>Eubacteriales</taxon>
        <taxon>Desulfitobacteriaceae</taxon>
        <taxon>Desulfosporosinus</taxon>
    </lineage>
</organism>
<name>A0A1G8FRU9_9FIRM</name>
<keyword evidence="1" id="KW-0812">Transmembrane</keyword>
<gene>
    <name evidence="2" type="ORF">SAMN05443529_12057</name>
</gene>
<dbReference type="EMBL" id="FNCP01000020">
    <property type="protein sequence ID" value="SDH84862.1"/>
    <property type="molecule type" value="Genomic_DNA"/>
</dbReference>
<dbReference type="Proteomes" id="UP000198656">
    <property type="component" value="Unassembled WGS sequence"/>
</dbReference>
<proteinExistence type="predicted"/>
<dbReference type="AlphaFoldDB" id="A0A1G8FRU9"/>
<keyword evidence="1" id="KW-1133">Transmembrane helix</keyword>
<sequence>MLKTTLFVIAACLIFIIWLELSLKVSRYLRTNRKLEIILYTTVLAIVIVLTTLWSTGLMGLWRNGISYIAYSANDYTNSNGHLIEGNHSISVDLSDLESNVGKDLYNDGTHRIYVSNVINVGNINSGGYSIGFRASGQYSLNKATLISGVRHATIDNNTFASHMTAKMTAEYNGKVYNCSEKATSGLHYQDGDHFSFYVFPSEAYENKEISLNEKGTLQLTVTNLYENIWSKI</sequence>
<keyword evidence="3" id="KW-1185">Reference proteome</keyword>
<feature type="transmembrane region" description="Helical" evidence="1">
    <location>
        <begin position="37"/>
        <end position="62"/>
    </location>
</feature>
<dbReference type="RefSeq" id="WP_242876324.1">
    <property type="nucleotide sequence ID" value="NZ_FNCP01000020.1"/>
</dbReference>
<evidence type="ECO:0000313" key="2">
    <source>
        <dbReference type="EMBL" id="SDH84862.1"/>
    </source>
</evidence>
<accession>A0A1G8FRU9</accession>
<keyword evidence="1" id="KW-0472">Membrane</keyword>
<feature type="transmembrane region" description="Helical" evidence="1">
    <location>
        <begin position="6"/>
        <end position="25"/>
    </location>
</feature>
<evidence type="ECO:0000313" key="3">
    <source>
        <dbReference type="Proteomes" id="UP000198656"/>
    </source>
</evidence>
<protein>
    <submittedName>
        <fullName evidence="2">Uncharacterized protein</fullName>
    </submittedName>
</protein>